<dbReference type="Gene3D" id="1.20.58.110">
    <property type="entry name" value="Ribosomal protein S20"/>
    <property type="match status" value="1"/>
</dbReference>
<evidence type="ECO:0000256" key="11">
    <source>
        <dbReference type="ARBA" id="ARBA00078122"/>
    </source>
</evidence>
<accession>A0AAN7JQ76</accession>
<evidence type="ECO:0000256" key="6">
    <source>
        <dbReference type="ARBA" id="ARBA00022884"/>
    </source>
</evidence>
<feature type="compositionally biased region" description="Low complexity" evidence="12">
    <location>
        <begin position="322"/>
        <end position="334"/>
    </location>
</feature>
<keyword evidence="7" id="KW-0809">Transit peptide</keyword>
<dbReference type="HAMAP" id="MF_00500">
    <property type="entry name" value="Ribosomal_bS20"/>
    <property type="match status" value="1"/>
</dbReference>
<dbReference type="GO" id="GO:0003735">
    <property type="term" value="F:structural constituent of ribosome"/>
    <property type="evidence" value="ECO:0007669"/>
    <property type="project" value="InterPro"/>
</dbReference>
<dbReference type="PANTHER" id="PTHR33398">
    <property type="entry name" value="30S RIBOSOMAL PROTEIN S20"/>
    <property type="match status" value="1"/>
</dbReference>
<evidence type="ECO:0000313" key="13">
    <source>
        <dbReference type="EMBL" id="KAK4751632.1"/>
    </source>
</evidence>
<dbReference type="FunFam" id="1.20.58.110:FF:000003">
    <property type="entry name" value="30S ribosomal protein S20, chloroplastic"/>
    <property type="match status" value="1"/>
</dbReference>
<dbReference type="AlphaFoldDB" id="A0AAN7JQ76"/>
<protein>
    <recommendedName>
        <fullName evidence="10">Small ribosomal subunit protein bS20c</fullName>
    </recommendedName>
    <alternativeName>
        <fullName evidence="11">30S ribosomal protein S20, chloroplastic</fullName>
    </alternativeName>
</protein>
<dbReference type="EMBL" id="JAXIOK010000017">
    <property type="protein sequence ID" value="KAK4751632.1"/>
    <property type="molecule type" value="Genomic_DNA"/>
</dbReference>
<dbReference type="InterPro" id="IPR002583">
    <property type="entry name" value="Ribosomal_bS20"/>
</dbReference>
<organism evidence="13 14">
    <name type="scientific">Trapa incisa</name>
    <dbReference type="NCBI Taxonomy" id="236973"/>
    <lineage>
        <taxon>Eukaryota</taxon>
        <taxon>Viridiplantae</taxon>
        <taxon>Streptophyta</taxon>
        <taxon>Embryophyta</taxon>
        <taxon>Tracheophyta</taxon>
        <taxon>Spermatophyta</taxon>
        <taxon>Magnoliopsida</taxon>
        <taxon>eudicotyledons</taxon>
        <taxon>Gunneridae</taxon>
        <taxon>Pentapetalae</taxon>
        <taxon>rosids</taxon>
        <taxon>malvids</taxon>
        <taxon>Myrtales</taxon>
        <taxon>Lythraceae</taxon>
        <taxon>Trapa</taxon>
    </lineage>
</organism>
<evidence type="ECO:0000256" key="8">
    <source>
        <dbReference type="ARBA" id="ARBA00022980"/>
    </source>
</evidence>
<dbReference type="Pfam" id="PF01649">
    <property type="entry name" value="Ribosomal_S20p"/>
    <property type="match status" value="1"/>
</dbReference>
<comment type="subcellular location">
    <subcellularLocation>
        <location evidence="1">Plastid</location>
        <location evidence="1">Chloroplast</location>
    </subcellularLocation>
</comment>
<keyword evidence="3" id="KW-0150">Chloroplast</keyword>
<proteinExistence type="inferred from homology"/>
<evidence type="ECO:0000256" key="9">
    <source>
        <dbReference type="ARBA" id="ARBA00023274"/>
    </source>
</evidence>
<dbReference type="Proteomes" id="UP001345219">
    <property type="component" value="Chromosome 4"/>
</dbReference>
<evidence type="ECO:0000256" key="5">
    <source>
        <dbReference type="ARBA" id="ARBA00022730"/>
    </source>
</evidence>
<reference evidence="13 14" key="1">
    <citation type="journal article" date="2023" name="Hortic Res">
        <title>Pangenome of water caltrop reveals structural variations and asymmetric subgenome divergence after allopolyploidization.</title>
        <authorList>
            <person name="Zhang X."/>
            <person name="Chen Y."/>
            <person name="Wang L."/>
            <person name="Yuan Y."/>
            <person name="Fang M."/>
            <person name="Shi L."/>
            <person name="Lu R."/>
            <person name="Comes H.P."/>
            <person name="Ma Y."/>
            <person name="Chen Y."/>
            <person name="Huang G."/>
            <person name="Zhou Y."/>
            <person name="Zheng Z."/>
            <person name="Qiu Y."/>
        </authorList>
    </citation>
    <scope>NUCLEOTIDE SEQUENCE [LARGE SCALE GENOMIC DNA]</scope>
    <source>
        <tissue evidence="13">Roots</tissue>
    </source>
</reference>
<dbReference type="InterPro" id="IPR036510">
    <property type="entry name" value="Ribosomal_bS20_sf"/>
</dbReference>
<evidence type="ECO:0000256" key="10">
    <source>
        <dbReference type="ARBA" id="ARBA00074494"/>
    </source>
</evidence>
<evidence type="ECO:0000256" key="7">
    <source>
        <dbReference type="ARBA" id="ARBA00022946"/>
    </source>
</evidence>
<dbReference type="GO" id="GO:0070181">
    <property type="term" value="F:small ribosomal subunit rRNA binding"/>
    <property type="evidence" value="ECO:0007669"/>
    <property type="project" value="TreeGrafter"/>
</dbReference>
<evidence type="ECO:0000256" key="1">
    <source>
        <dbReference type="ARBA" id="ARBA00004229"/>
    </source>
</evidence>
<dbReference type="NCBIfam" id="TIGR00029">
    <property type="entry name" value="S20"/>
    <property type="match status" value="1"/>
</dbReference>
<feature type="region of interest" description="Disordered" evidence="12">
    <location>
        <begin position="204"/>
        <end position="241"/>
    </location>
</feature>
<gene>
    <name evidence="13" type="ORF">SAY87_005114</name>
</gene>
<evidence type="ECO:0000256" key="4">
    <source>
        <dbReference type="ARBA" id="ARBA00022640"/>
    </source>
</evidence>
<dbReference type="GO" id="GO:0009507">
    <property type="term" value="C:chloroplast"/>
    <property type="evidence" value="ECO:0007669"/>
    <property type="project" value="UniProtKB-SubCell"/>
</dbReference>
<evidence type="ECO:0000256" key="3">
    <source>
        <dbReference type="ARBA" id="ARBA00022528"/>
    </source>
</evidence>
<keyword evidence="4" id="KW-0934">Plastid</keyword>
<comment type="caution">
    <text evidence="13">The sequence shown here is derived from an EMBL/GenBank/DDBJ whole genome shotgun (WGS) entry which is preliminary data.</text>
</comment>
<keyword evidence="8" id="KW-0689">Ribosomal protein</keyword>
<sequence length="340" mass="36781">MASLSSCLALPSQFGSLSLNSRSSPPSAAGLAAFKPLSFSSSISHAVFSRGYVSVQNKPFPRLSVICDAASTKKADSAAKRARQAEKRRVFNKARKSEIKTRMKKVLEALDGLKKNPEARAEEILPIEKLIAEAYSVIDKAVKVGTLHRNTGARRKSRLARRKKAVEIHHGCPVDQICQYILHKFPGVESSRFGLMRRHERQAKTNFPTHAELLSVRSPSQSQSSTIDSSSPPPPPPPALDLSLGGARACIPGAASLCFPVARPVFFYDVYGRADNVNSNVTDEVCRLDRPMLTAFRPAVGQDQGVTFASASPAVAPPARKPSPHLNLDLDLNLPAPEVS</sequence>
<feature type="compositionally biased region" description="Low complexity" evidence="12">
    <location>
        <begin position="218"/>
        <end position="230"/>
    </location>
</feature>
<name>A0AAN7JQ76_9MYRT</name>
<dbReference type="PANTHER" id="PTHR33398:SF1">
    <property type="entry name" value="SMALL RIBOSOMAL SUBUNIT PROTEIN BS20C"/>
    <property type="match status" value="1"/>
</dbReference>
<keyword evidence="5" id="KW-0699">rRNA-binding</keyword>
<keyword evidence="9" id="KW-0687">Ribonucleoprotein</keyword>
<feature type="region of interest" description="Disordered" evidence="12">
    <location>
        <begin position="311"/>
        <end position="340"/>
    </location>
</feature>
<dbReference type="GO" id="GO:0015935">
    <property type="term" value="C:small ribosomal subunit"/>
    <property type="evidence" value="ECO:0007669"/>
    <property type="project" value="TreeGrafter"/>
</dbReference>
<keyword evidence="14" id="KW-1185">Reference proteome</keyword>
<comment type="similarity">
    <text evidence="2">Belongs to the bacterial ribosomal protein bS20 family.</text>
</comment>
<dbReference type="SUPFAM" id="SSF46992">
    <property type="entry name" value="Ribosomal protein S20"/>
    <property type="match status" value="1"/>
</dbReference>
<evidence type="ECO:0000256" key="12">
    <source>
        <dbReference type="SAM" id="MobiDB-lite"/>
    </source>
</evidence>
<evidence type="ECO:0000313" key="14">
    <source>
        <dbReference type="Proteomes" id="UP001345219"/>
    </source>
</evidence>
<keyword evidence="6" id="KW-0694">RNA-binding</keyword>
<evidence type="ECO:0000256" key="2">
    <source>
        <dbReference type="ARBA" id="ARBA00007634"/>
    </source>
</evidence>
<dbReference type="GO" id="GO:0006412">
    <property type="term" value="P:translation"/>
    <property type="evidence" value="ECO:0007669"/>
    <property type="project" value="InterPro"/>
</dbReference>